<dbReference type="OMA" id="VDRNCPS"/>
<feature type="compositionally biased region" description="Basic residues" evidence="2">
    <location>
        <begin position="1621"/>
        <end position="1630"/>
    </location>
</feature>
<sequence>MAAVLGTQEHGLYDSGDEWEVGVGDLIIDLDADLEKDRRRAEEEKIMVAPSLQKESKTGAAGKDLKMKVKRSKGVNGAKTSYSISDLNVGKKDGDSQYDFDGESSPGVVPTAAGKAGKAASGQDKPGKARGGSGGKGGRNNEKANKDGGNPSKEALSQHDESTGTNINSQSSHGNEDGQKCTSSGKSAKREEKAATKSKSSPKKDKDKSKDSSHGGKASKGSKKASKAEKADKGQSGAEKTKQANTPLMPPPPPPPPPTPSPISAQSSAFIPSVVPPATPPSVRHVGTNTTEIGVVTEPECLGPCEPGTSVNLEGIVWHETDGGVLVVNVTWRNKTYVGTLLDCSKHDWAPPRFSESPTSDMETKPPPPPPAKASRGKRARNNNASGEDMSNFTETRSSIHSKLRNNNGNGSNGTGKTGRKGNNKTPTRDDDGKPDTPPGTKRKAKSSTDGESVSSTDEVKPAKRMRANSRSTPTPQGEGPAPALIECPHVNCNKKYKHINGLRYHQAHAHLEDTKAAPENRKENTTTATAPSALSSLIKEEKLLQQCMVAIPDKLRELADRERQNLGSADLAKREDEMPNKVLDSLEKLDSLKRKEQDNIQLKESESLLKIKAEAASEYDFPGVSFPTEKPTAKTAASSGKGKFDFFARGRGPRSQGRSNSGGQDGREKSKMDQHHGVQNGFQHGVDALSFIGAHSARPGAILNRHSDPRGIPSANLNSMDGKDASSVGSPTAPPNVNVFQLPQQQQLMAQQTSVIQSTTAHAERDVTGFAEKSKIGSDKEKSKKSPGSGGSSKNERTTGKSKAARPIAPAPAVPHLIAIPSFSSSNVAASGIQAISTTPKTPSTALKPIQPKPTIMGEPPPQTISVPSFKEKKHKQKKRSKDKNKDKEKDRVSKELKSKEDTKGPKASDVPCNLSIEHAEEKSSIKSSHNIAPQKVDKFGLPLSNSPNGHTTLTDVISSVLLRDAQGSNIPSTVRTFDNNKFSYSSSGATPNQTPLVQQLEASRSESGSPAYSDISDEGNDPNKSGGRSRSSRRVEDREPANQTSIKTDDDGEMSSGFQSHYASIRASHTATSATASLHNPLKRESDGSTDTDMHSRTQEPDHKKSRPSSASSRESTTPPDKQEKLRQSPQQQQRQSQHPGYAQYPHYQYLAYHGYRIDPAYHNYLTAADPQYRQQYEKLMEEQQSRFRSDQDRKVKDNGKENSEGSKGSSDFRGEEKGVEGKDSDQMDASNPPQLEPIKDTRAKEDSKDGESSPASSSSSYPSQPPPLKRADDTDNLKAKQSENHQIMRESIALKAQLESGPRRTPSSSSSSSSSQAAMGFDPRILYAQQQEEMRQYYLYQQRVAEQHKMEDERRRQIKAEHSQNRLDPQPRQNHSPRTDQKQRHSDGGGSRKETEKQHSAKLKEPSSGQSSRSSTPNKKSPGLLSKEDSKESEQSAKHLERRLKEGRDSNDRKSQDGRRDSSSSSRQVPYPYMSQYSYVHPYAAMHLDPAYRGMYPIGYAGAPYVHPQFRYQGDPAGSPQQVLGSSYKGQSAAAHDRPPTMSPAPGKGTDSPDKQAPPKKTHTISHYPQQPSPRKEKEEPAAKQKSPPSPAPKESSTEKPAAESGEKADRKGTTPQHHVHTHHHTHIGVGFPVVGQYDPYNAAVLSGQQSPGVVHSPIASFTPRRE</sequence>
<evidence type="ECO:0000313" key="5">
    <source>
        <dbReference type="RefSeq" id="XP_035666730.1"/>
    </source>
</evidence>
<feature type="compositionally biased region" description="Basic and acidic residues" evidence="2">
    <location>
        <begin position="1184"/>
        <end position="1228"/>
    </location>
</feature>
<keyword evidence="1" id="KW-0479">Metal-binding</keyword>
<organism evidence="4 7">
    <name type="scientific">Branchiostoma floridae</name>
    <name type="common">Florida lancelet</name>
    <name type="synonym">Amphioxus</name>
    <dbReference type="NCBI Taxonomy" id="7739"/>
    <lineage>
        <taxon>Eukaryota</taxon>
        <taxon>Metazoa</taxon>
        <taxon>Chordata</taxon>
        <taxon>Cephalochordata</taxon>
        <taxon>Leptocardii</taxon>
        <taxon>Amphioxiformes</taxon>
        <taxon>Branchiostomatidae</taxon>
        <taxon>Branchiostoma</taxon>
    </lineage>
</organism>
<name>A0A9J7KMK5_BRAFL</name>
<feature type="compositionally biased region" description="Basic and acidic residues" evidence="2">
    <location>
        <begin position="666"/>
        <end position="677"/>
    </location>
</feature>
<dbReference type="GO" id="GO:0006357">
    <property type="term" value="P:regulation of transcription by RNA polymerase II"/>
    <property type="evidence" value="ECO:0000318"/>
    <property type="project" value="GO_Central"/>
</dbReference>
<feature type="region of interest" description="Disordered" evidence="2">
    <location>
        <begin position="1071"/>
        <end position="1147"/>
    </location>
</feature>
<feature type="compositionally biased region" description="Polar residues" evidence="2">
    <location>
        <begin position="837"/>
        <end position="846"/>
    </location>
</feature>
<accession>A0A9J7KMK5</accession>
<dbReference type="Proteomes" id="UP000001554">
    <property type="component" value="Chromosome 2"/>
</dbReference>
<feature type="compositionally biased region" description="Basic and acidic residues" evidence="2">
    <location>
        <begin position="1084"/>
        <end position="1105"/>
    </location>
</feature>
<feature type="compositionally biased region" description="Basic residues" evidence="2">
    <location>
        <begin position="873"/>
        <end position="884"/>
    </location>
</feature>
<dbReference type="PANTHER" id="PTHR21564:SF5">
    <property type="entry name" value="SCRIBBLER, ISOFORM J"/>
    <property type="match status" value="1"/>
</dbReference>
<dbReference type="PROSITE" id="PS00028">
    <property type="entry name" value="ZINC_FINGER_C2H2_1"/>
    <property type="match status" value="1"/>
</dbReference>
<evidence type="ECO:0000256" key="1">
    <source>
        <dbReference type="PROSITE-ProRule" id="PRU00042"/>
    </source>
</evidence>
<dbReference type="KEGG" id="bfo:118409664"/>
<reference evidence="5 6" key="2">
    <citation type="submission" date="2025-04" db="UniProtKB">
        <authorList>
            <consortium name="RefSeq"/>
        </authorList>
    </citation>
    <scope>IDENTIFICATION</scope>
    <source>
        <strain evidence="5 6">S238N-H82</strain>
        <tissue evidence="5 6">Testes</tissue>
    </source>
</reference>
<feature type="region of interest" description="Disordered" evidence="2">
    <location>
        <begin position="1497"/>
        <end position="1636"/>
    </location>
</feature>
<feature type="compositionally biased region" description="Polar residues" evidence="2">
    <location>
        <begin position="970"/>
        <end position="1012"/>
    </location>
</feature>
<feature type="region of interest" description="Disordered" evidence="2">
    <location>
        <begin position="702"/>
        <end position="738"/>
    </location>
</feature>
<feature type="compositionally biased region" description="Low complexity" evidence="2">
    <location>
        <begin position="1130"/>
        <end position="1140"/>
    </location>
</feature>
<feature type="compositionally biased region" description="Polar residues" evidence="2">
    <location>
        <begin position="163"/>
        <end position="173"/>
    </location>
</feature>
<feature type="compositionally biased region" description="Basic and acidic residues" evidence="2">
    <location>
        <begin position="1240"/>
        <end position="1254"/>
    </location>
</feature>
<dbReference type="GO" id="GO:0008270">
    <property type="term" value="F:zinc ion binding"/>
    <property type="evidence" value="ECO:0007669"/>
    <property type="project" value="UniProtKB-KW"/>
</dbReference>
<dbReference type="RefSeq" id="XP_035666732.1">
    <property type="nucleotide sequence ID" value="XM_035810839.1"/>
</dbReference>
<feature type="compositionally biased region" description="Polar residues" evidence="2">
    <location>
        <begin position="1522"/>
        <end position="1533"/>
    </location>
</feature>
<feature type="compositionally biased region" description="Basic and acidic residues" evidence="2">
    <location>
        <begin position="1577"/>
        <end position="1586"/>
    </location>
</feature>
<evidence type="ECO:0000313" key="6">
    <source>
        <dbReference type="RefSeq" id="XP_035666732.1"/>
    </source>
</evidence>
<dbReference type="GeneID" id="118409664"/>
<feature type="compositionally biased region" description="Basic and acidic residues" evidence="2">
    <location>
        <begin position="1599"/>
        <end position="1616"/>
    </location>
</feature>
<dbReference type="InterPro" id="IPR013087">
    <property type="entry name" value="Znf_C2H2_type"/>
</dbReference>
<feature type="compositionally biased region" description="Polar residues" evidence="2">
    <location>
        <begin position="448"/>
        <end position="457"/>
    </location>
</feature>
<proteinExistence type="predicted"/>
<feature type="compositionally biased region" description="Basic and acidic residues" evidence="2">
    <location>
        <begin position="202"/>
        <end position="214"/>
    </location>
</feature>
<feature type="region of interest" description="Disordered" evidence="2">
    <location>
        <begin position="48"/>
        <end position="286"/>
    </location>
</feature>
<keyword evidence="4" id="KW-1185">Reference proteome</keyword>
<feature type="compositionally biased region" description="Low complexity" evidence="2">
    <location>
        <begin position="1110"/>
        <end position="1122"/>
    </location>
</feature>
<dbReference type="RefSeq" id="XP_035666733.1">
    <property type="nucleotide sequence ID" value="XM_035810840.1"/>
</dbReference>
<dbReference type="PANTHER" id="PTHR21564">
    <property type="entry name" value="BRAKELESS PROTEIN"/>
    <property type="match status" value="1"/>
</dbReference>
<dbReference type="OrthoDB" id="5863628at2759"/>
<feature type="compositionally biased region" description="Pro residues" evidence="2">
    <location>
        <begin position="248"/>
        <end position="261"/>
    </location>
</feature>
<feature type="region of interest" description="Disordered" evidence="2">
    <location>
        <begin position="837"/>
        <end position="933"/>
    </location>
</feature>
<feature type="region of interest" description="Disordered" evidence="2">
    <location>
        <begin position="752"/>
        <end position="814"/>
    </location>
</feature>
<feature type="compositionally biased region" description="Basic and acidic residues" evidence="2">
    <location>
        <begin position="885"/>
        <end position="908"/>
    </location>
</feature>
<feature type="region of interest" description="Disordered" evidence="2">
    <location>
        <begin position="1349"/>
        <end position="1475"/>
    </location>
</feature>
<protein>
    <submittedName>
        <fullName evidence="5 6">Zinc finger protein 608-like isoform X1</fullName>
    </submittedName>
</protein>
<evidence type="ECO:0000313" key="4">
    <source>
        <dbReference type="Proteomes" id="UP000001554"/>
    </source>
</evidence>
<feature type="compositionally biased region" description="Polar residues" evidence="2">
    <location>
        <begin position="382"/>
        <end position="401"/>
    </location>
</feature>
<feature type="region of interest" description="Disordered" evidence="2">
    <location>
        <begin position="628"/>
        <end position="680"/>
    </location>
</feature>
<feature type="region of interest" description="Disordered" evidence="2">
    <location>
        <begin position="1184"/>
        <end position="1327"/>
    </location>
</feature>
<dbReference type="PROSITE" id="PS50157">
    <property type="entry name" value="ZINC_FINGER_C2H2_2"/>
    <property type="match status" value="1"/>
</dbReference>
<feature type="compositionally biased region" description="Basic and acidic residues" evidence="2">
    <location>
        <begin position="763"/>
        <end position="785"/>
    </location>
</feature>
<feature type="compositionally biased region" description="Basic and acidic residues" evidence="2">
    <location>
        <begin position="1272"/>
        <end position="1291"/>
    </location>
</feature>
<feature type="region of interest" description="Disordered" evidence="2">
    <location>
        <begin position="345"/>
        <end position="484"/>
    </location>
</feature>
<feature type="compositionally biased region" description="Low complexity" evidence="2">
    <location>
        <begin position="1255"/>
        <end position="1265"/>
    </location>
</feature>
<evidence type="ECO:0000259" key="3">
    <source>
        <dbReference type="PROSITE" id="PS50157"/>
    </source>
</evidence>
<feature type="region of interest" description="Disordered" evidence="2">
    <location>
        <begin position="1648"/>
        <end position="1670"/>
    </location>
</feature>
<gene>
    <name evidence="5 6 7" type="primary">LOC118409664</name>
</gene>
<feature type="compositionally biased region" description="Gly residues" evidence="2">
    <location>
        <begin position="129"/>
        <end position="138"/>
    </location>
</feature>
<dbReference type="GO" id="GO:0005634">
    <property type="term" value="C:nucleus"/>
    <property type="evidence" value="ECO:0000318"/>
    <property type="project" value="GO_Central"/>
</dbReference>
<dbReference type="RefSeq" id="XP_035666730.1">
    <property type="nucleotide sequence ID" value="XM_035810837.1"/>
</dbReference>
<feature type="region of interest" description="Disordered" evidence="2">
    <location>
        <begin position="970"/>
        <end position="1059"/>
    </location>
</feature>
<evidence type="ECO:0000256" key="2">
    <source>
        <dbReference type="SAM" id="MobiDB-lite"/>
    </source>
</evidence>
<feature type="compositionally biased region" description="Basic and acidic residues" evidence="2">
    <location>
        <begin position="1349"/>
        <end position="1368"/>
    </location>
</feature>
<keyword evidence="1" id="KW-0863">Zinc-finger</keyword>
<keyword evidence="1" id="KW-0862">Zinc</keyword>
<feature type="domain" description="C2H2-type" evidence="3">
    <location>
        <begin position="486"/>
        <end position="516"/>
    </location>
</feature>
<evidence type="ECO:0000313" key="7">
    <source>
        <dbReference type="RefSeq" id="XP_035666733.1"/>
    </source>
</evidence>
<dbReference type="InterPro" id="IPR040010">
    <property type="entry name" value="ZN608/ZN609"/>
</dbReference>
<reference evidence="4" key="1">
    <citation type="journal article" date="2020" name="Nat. Ecol. Evol.">
        <title>Deeply conserved synteny resolves early events in vertebrate evolution.</title>
        <authorList>
            <person name="Simakov O."/>
            <person name="Marletaz F."/>
            <person name="Yue J.X."/>
            <person name="O'Connell B."/>
            <person name="Jenkins J."/>
            <person name="Brandt A."/>
            <person name="Calef R."/>
            <person name="Tung C.H."/>
            <person name="Huang T.K."/>
            <person name="Schmutz J."/>
            <person name="Satoh N."/>
            <person name="Yu J.K."/>
            <person name="Putnam N.H."/>
            <person name="Green R.E."/>
            <person name="Rokhsar D.S."/>
        </authorList>
    </citation>
    <scope>NUCLEOTIDE SEQUENCE [LARGE SCALE GENOMIC DNA]</scope>
    <source>
        <strain evidence="4">S238N-H82</strain>
    </source>
</reference>
<feature type="compositionally biased region" description="Basic and acidic residues" evidence="2">
    <location>
        <begin position="1429"/>
        <end position="1465"/>
    </location>
</feature>
<feature type="compositionally biased region" description="Basic and acidic residues" evidence="2">
    <location>
        <begin position="1380"/>
        <end position="1408"/>
    </location>
</feature>